<gene>
    <name evidence="6" type="ORF">K432DRAFT_304319</name>
</gene>
<dbReference type="PROSITE" id="PS00018">
    <property type="entry name" value="EF_HAND_1"/>
    <property type="match status" value="1"/>
</dbReference>
<protein>
    <submittedName>
        <fullName evidence="6">EF hand domain-containing protein</fullName>
    </submittedName>
</protein>
<evidence type="ECO:0000313" key="7">
    <source>
        <dbReference type="Proteomes" id="UP000250266"/>
    </source>
</evidence>
<dbReference type="GO" id="GO:0005509">
    <property type="term" value="F:calcium ion binding"/>
    <property type="evidence" value="ECO:0007669"/>
    <property type="project" value="InterPro"/>
</dbReference>
<dbReference type="InterPro" id="IPR002048">
    <property type="entry name" value="EF_hand_dom"/>
</dbReference>
<accession>A0A8E2JCI1</accession>
<dbReference type="OrthoDB" id="289247at2759"/>
<evidence type="ECO:0000256" key="2">
    <source>
        <dbReference type="ARBA" id="ARBA00022837"/>
    </source>
</evidence>
<dbReference type="PROSITE" id="PS50222">
    <property type="entry name" value="EF_HAND_2"/>
    <property type="match status" value="1"/>
</dbReference>
<dbReference type="AlphaFoldDB" id="A0A8E2JCI1"/>
<organism evidence="6 7">
    <name type="scientific">Lepidopterella palustris CBS 459.81</name>
    <dbReference type="NCBI Taxonomy" id="1314670"/>
    <lineage>
        <taxon>Eukaryota</taxon>
        <taxon>Fungi</taxon>
        <taxon>Dikarya</taxon>
        <taxon>Ascomycota</taxon>
        <taxon>Pezizomycotina</taxon>
        <taxon>Dothideomycetes</taxon>
        <taxon>Pleosporomycetidae</taxon>
        <taxon>Mytilinidiales</taxon>
        <taxon>Argynnaceae</taxon>
        <taxon>Lepidopterella</taxon>
    </lineage>
</organism>
<evidence type="ECO:0000256" key="3">
    <source>
        <dbReference type="SAM" id="MobiDB-lite"/>
    </source>
</evidence>
<keyword evidence="7" id="KW-1185">Reference proteome</keyword>
<evidence type="ECO:0000313" key="6">
    <source>
        <dbReference type="EMBL" id="OCK77403.1"/>
    </source>
</evidence>
<feature type="domain" description="EF-hand" evidence="5">
    <location>
        <begin position="92"/>
        <end position="127"/>
    </location>
</feature>
<reference evidence="6 7" key="1">
    <citation type="journal article" date="2016" name="Nat. Commun.">
        <title>Ectomycorrhizal ecology is imprinted in the genome of the dominant symbiotic fungus Cenococcum geophilum.</title>
        <authorList>
            <consortium name="DOE Joint Genome Institute"/>
            <person name="Peter M."/>
            <person name="Kohler A."/>
            <person name="Ohm R.A."/>
            <person name="Kuo A."/>
            <person name="Krutzmann J."/>
            <person name="Morin E."/>
            <person name="Arend M."/>
            <person name="Barry K.W."/>
            <person name="Binder M."/>
            <person name="Choi C."/>
            <person name="Clum A."/>
            <person name="Copeland A."/>
            <person name="Grisel N."/>
            <person name="Haridas S."/>
            <person name="Kipfer T."/>
            <person name="LaButti K."/>
            <person name="Lindquist E."/>
            <person name="Lipzen A."/>
            <person name="Maire R."/>
            <person name="Meier B."/>
            <person name="Mihaltcheva S."/>
            <person name="Molinier V."/>
            <person name="Murat C."/>
            <person name="Poggeler S."/>
            <person name="Quandt C.A."/>
            <person name="Sperisen C."/>
            <person name="Tritt A."/>
            <person name="Tisserant E."/>
            <person name="Crous P.W."/>
            <person name="Henrissat B."/>
            <person name="Nehls U."/>
            <person name="Egli S."/>
            <person name="Spatafora J.W."/>
            <person name="Grigoriev I.V."/>
            <person name="Martin F.M."/>
        </authorList>
    </citation>
    <scope>NUCLEOTIDE SEQUENCE [LARGE SCALE GENOMIC DNA]</scope>
    <source>
        <strain evidence="6 7">CBS 459.81</strain>
    </source>
</reference>
<dbReference type="EMBL" id="KV745131">
    <property type="protein sequence ID" value="OCK77403.1"/>
    <property type="molecule type" value="Genomic_DNA"/>
</dbReference>
<dbReference type="Proteomes" id="UP000250266">
    <property type="component" value="Unassembled WGS sequence"/>
</dbReference>
<dbReference type="InterPro" id="IPR011992">
    <property type="entry name" value="EF-hand-dom_pair"/>
</dbReference>
<name>A0A8E2JCI1_9PEZI</name>
<evidence type="ECO:0000259" key="5">
    <source>
        <dbReference type="PROSITE" id="PS50222"/>
    </source>
</evidence>
<feature type="compositionally biased region" description="Basic and acidic residues" evidence="3">
    <location>
        <begin position="183"/>
        <end position="192"/>
    </location>
</feature>
<evidence type="ECO:0000256" key="4">
    <source>
        <dbReference type="SAM" id="SignalP"/>
    </source>
</evidence>
<feature type="region of interest" description="Disordered" evidence="3">
    <location>
        <begin position="173"/>
        <end position="205"/>
    </location>
</feature>
<keyword evidence="1 4" id="KW-0732">Signal</keyword>
<sequence>MGQLHTLRLCLLLLLALIPNALAHGGHEQVPVAADADWATRHMAEEHHISSFDAGVFFSLHDYDSSGSWSPEDVRRTYGLMDESTNNVPEEKKSDVVRTVMDLYDVDKSGTISYAEFTAANAKGVVLPDFGLGPGHHGDDEYEYEIHHFEKFHDENTKEEDLIHPEDIAHFAKHDREEDEREAWEKKEKEGIVESNIPAKFRKGA</sequence>
<dbReference type="SUPFAM" id="SSF47473">
    <property type="entry name" value="EF-hand"/>
    <property type="match status" value="1"/>
</dbReference>
<dbReference type="PANTHER" id="PTHR19237:SF20">
    <property type="entry name" value="NUCLEOBINDIN 1"/>
    <property type="match status" value="1"/>
</dbReference>
<dbReference type="GO" id="GO:0005793">
    <property type="term" value="C:endoplasmic reticulum-Golgi intermediate compartment"/>
    <property type="evidence" value="ECO:0007669"/>
    <property type="project" value="TreeGrafter"/>
</dbReference>
<dbReference type="InterPro" id="IPR040250">
    <property type="entry name" value="Nucleobindin"/>
</dbReference>
<feature type="chain" id="PRO_5034652348" evidence="4">
    <location>
        <begin position="24"/>
        <end position="205"/>
    </location>
</feature>
<keyword evidence="2" id="KW-0106">Calcium</keyword>
<evidence type="ECO:0000256" key="1">
    <source>
        <dbReference type="ARBA" id="ARBA00022729"/>
    </source>
</evidence>
<proteinExistence type="predicted"/>
<dbReference type="InterPro" id="IPR018247">
    <property type="entry name" value="EF_Hand_1_Ca_BS"/>
</dbReference>
<dbReference type="PANTHER" id="PTHR19237">
    <property type="entry name" value="NUCLEOBINDIN"/>
    <property type="match status" value="1"/>
</dbReference>
<dbReference type="Gene3D" id="1.10.238.10">
    <property type="entry name" value="EF-hand"/>
    <property type="match status" value="1"/>
</dbReference>
<feature type="signal peptide" evidence="4">
    <location>
        <begin position="1"/>
        <end position="23"/>
    </location>
</feature>